<sequence>MPLLPLFLYTIPLYQRSRKWVSGSRLSVEARLCLAPEQLGRGHRQDVLAPLRDCCGREGLLKTFRQGAEVWVTKPFVSDQAANLNVYRLVA</sequence>
<keyword evidence="2" id="KW-1185">Reference proteome</keyword>
<evidence type="ECO:0000313" key="1">
    <source>
        <dbReference type="EMBL" id="MPC56794.1"/>
    </source>
</evidence>
<evidence type="ECO:0000313" key="2">
    <source>
        <dbReference type="Proteomes" id="UP000324222"/>
    </source>
</evidence>
<organism evidence="1 2">
    <name type="scientific">Portunus trituberculatus</name>
    <name type="common">Swimming crab</name>
    <name type="synonym">Neptunus trituberculatus</name>
    <dbReference type="NCBI Taxonomy" id="210409"/>
    <lineage>
        <taxon>Eukaryota</taxon>
        <taxon>Metazoa</taxon>
        <taxon>Ecdysozoa</taxon>
        <taxon>Arthropoda</taxon>
        <taxon>Crustacea</taxon>
        <taxon>Multicrustacea</taxon>
        <taxon>Malacostraca</taxon>
        <taxon>Eumalacostraca</taxon>
        <taxon>Eucarida</taxon>
        <taxon>Decapoda</taxon>
        <taxon>Pleocyemata</taxon>
        <taxon>Brachyura</taxon>
        <taxon>Eubrachyura</taxon>
        <taxon>Portunoidea</taxon>
        <taxon>Portunidae</taxon>
        <taxon>Portuninae</taxon>
        <taxon>Portunus</taxon>
    </lineage>
</organism>
<proteinExistence type="predicted"/>
<reference evidence="1 2" key="1">
    <citation type="submission" date="2019-05" db="EMBL/GenBank/DDBJ databases">
        <title>Another draft genome of Portunus trituberculatus and its Hox gene families provides insights of decapod evolution.</title>
        <authorList>
            <person name="Jeong J.-H."/>
            <person name="Song I."/>
            <person name="Kim S."/>
            <person name="Choi T."/>
            <person name="Kim D."/>
            <person name="Ryu S."/>
            <person name="Kim W."/>
        </authorList>
    </citation>
    <scope>NUCLEOTIDE SEQUENCE [LARGE SCALE GENOMIC DNA]</scope>
    <source>
        <tissue evidence="1">Muscle</tissue>
    </source>
</reference>
<accession>A0A5B7GJU1</accession>
<dbReference type="AlphaFoldDB" id="A0A5B7GJU1"/>
<dbReference type="Proteomes" id="UP000324222">
    <property type="component" value="Unassembled WGS sequence"/>
</dbReference>
<protein>
    <submittedName>
        <fullName evidence="1">Uncharacterized protein</fullName>
    </submittedName>
</protein>
<name>A0A5B7GJU1_PORTR</name>
<gene>
    <name evidence="1" type="ORF">E2C01_050761</name>
</gene>
<comment type="caution">
    <text evidence="1">The sequence shown here is derived from an EMBL/GenBank/DDBJ whole genome shotgun (WGS) entry which is preliminary data.</text>
</comment>
<dbReference type="EMBL" id="VSRR010014256">
    <property type="protein sequence ID" value="MPC56794.1"/>
    <property type="molecule type" value="Genomic_DNA"/>
</dbReference>